<comment type="caution">
    <text evidence="1">The sequence shown here is derived from an EMBL/GenBank/DDBJ whole genome shotgun (WGS) entry which is preliminary data.</text>
</comment>
<reference evidence="1 2" key="2">
    <citation type="journal article" date="2022" name="Mol. Ecol. Resour.">
        <title>The genomes of chicory, endive, great burdock and yacon provide insights into Asteraceae paleo-polyploidization history and plant inulin production.</title>
        <authorList>
            <person name="Fan W."/>
            <person name="Wang S."/>
            <person name="Wang H."/>
            <person name="Wang A."/>
            <person name="Jiang F."/>
            <person name="Liu H."/>
            <person name="Zhao H."/>
            <person name="Xu D."/>
            <person name="Zhang Y."/>
        </authorList>
    </citation>
    <scope>NUCLEOTIDE SEQUENCE [LARGE SCALE GENOMIC DNA]</scope>
    <source>
        <strain evidence="2">cv. Niubang</strain>
    </source>
</reference>
<gene>
    <name evidence="1" type="ORF">L6452_02441</name>
</gene>
<organism evidence="1 2">
    <name type="scientific">Arctium lappa</name>
    <name type="common">Greater burdock</name>
    <name type="synonym">Lappa major</name>
    <dbReference type="NCBI Taxonomy" id="4217"/>
    <lineage>
        <taxon>Eukaryota</taxon>
        <taxon>Viridiplantae</taxon>
        <taxon>Streptophyta</taxon>
        <taxon>Embryophyta</taxon>
        <taxon>Tracheophyta</taxon>
        <taxon>Spermatophyta</taxon>
        <taxon>Magnoliopsida</taxon>
        <taxon>eudicotyledons</taxon>
        <taxon>Gunneridae</taxon>
        <taxon>Pentapetalae</taxon>
        <taxon>asterids</taxon>
        <taxon>campanulids</taxon>
        <taxon>Asterales</taxon>
        <taxon>Asteraceae</taxon>
        <taxon>Carduoideae</taxon>
        <taxon>Cardueae</taxon>
        <taxon>Arctiinae</taxon>
        <taxon>Arctium</taxon>
    </lineage>
</organism>
<keyword evidence="2" id="KW-1185">Reference proteome</keyword>
<evidence type="ECO:0000313" key="1">
    <source>
        <dbReference type="EMBL" id="KAI3771280.1"/>
    </source>
</evidence>
<protein>
    <submittedName>
        <fullName evidence="1">Uncharacterized protein</fullName>
    </submittedName>
</protein>
<name>A0ACB9FKE0_ARCLA</name>
<accession>A0ACB9FKE0</accession>
<reference evidence="2" key="1">
    <citation type="journal article" date="2022" name="Mol. Ecol. Resour.">
        <title>The genomes of chicory, endive, great burdock and yacon provide insights into Asteraceae palaeo-polyploidization history and plant inulin production.</title>
        <authorList>
            <person name="Fan W."/>
            <person name="Wang S."/>
            <person name="Wang H."/>
            <person name="Wang A."/>
            <person name="Jiang F."/>
            <person name="Liu H."/>
            <person name="Zhao H."/>
            <person name="Xu D."/>
            <person name="Zhang Y."/>
        </authorList>
    </citation>
    <scope>NUCLEOTIDE SEQUENCE [LARGE SCALE GENOMIC DNA]</scope>
    <source>
        <strain evidence="2">cv. Niubang</strain>
    </source>
</reference>
<evidence type="ECO:0000313" key="2">
    <source>
        <dbReference type="Proteomes" id="UP001055879"/>
    </source>
</evidence>
<dbReference type="EMBL" id="CM042047">
    <property type="protein sequence ID" value="KAI3771280.1"/>
    <property type="molecule type" value="Genomic_DNA"/>
</dbReference>
<dbReference type="Proteomes" id="UP001055879">
    <property type="component" value="Linkage Group LG01"/>
</dbReference>
<proteinExistence type="predicted"/>
<sequence length="252" mass="27058">MVSTPFIFVVAISLLNFFSCLCFVLPTNTTGLATWYGPETGPGRGAACGWEDDVKDPPLSSMIAAGNANIFLKGKGCGHCFQIFCTQPPHCSGKPIKVTISDECPGACNNVPFHFDLSGFAFGKMANPGQDQNLRKLGQVNVQYQRMPCSYGSTKIAFKVDAKSNPNWFATAIEYANGDGGFGRVEIAGGGTQNYSAMDNIWGAVWKKDIAPSFKPPYSFKLTSADGKTLVATNVIPLNFSPGQKYSSTVNF</sequence>